<proteinExistence type="predicted"/>
<evidence type="ECO:0000313" key="3">
    <source>
        <dbReference type="Proteomes" id="UP000193719"/>
    </source>
</evidence>
<dbReference type="EMBL" id="MCFH01000082">
    <property type="protein sequence ID" value="ORX41604.1"/>
    <property type="molecule type" value="Genomic_DNA"/>
</dbReference>
<reference evidence="2 3" key="1">
    <citation type="submission" date="2016-08" db="EMBL/GenBank/DDBJ databases">
        <title>Genomes of anaerobic fungi encode conserved fungal cellulosomes for biomass hydrolysis.</title>
        <authorList>
            <consortium name="DOE Joint Genome Institute"/>
            <person name="Haitjema C.H."/>
            <person name="Gilmore S.P."/>
            <person name="Henske J.K."/>
            <person name="Solomon K.V."/>
            <person name="De Groot R."/>
            <person name="Kuo A."/>
            <person name="Mondo S.J."/>
            <person name="Salamov A.A."/>
            <person name="Labutti K."/>
            <person name="Zhao Z."/>
            <person name="Chiniquy J."/>
            <person name="Barry K."/>
            <person name="Brewer H.M."/>
            <person name="Purvine S.O."/>
            <person name="Wright A.T."/>
            <person name="Boxma B."/>
            <person name="Van Alen T."/>
            <person name="Hackstein J.H."/>
            <person name="Baker S.E."/>
            <person name="Grigoriev I.V."/>
            <person name="O'Malley M.A."/>
        </authorList>
    </citation>
    <scope>NUCLEOTIDE SEQUENCE [LARGE SCALE GENOMIC DNA]</scope>
    <source>
        <strain evidence="3">finn</strain>
    </source>
</reference>
<evidence type="ECO:0000256" key="1">
    <source>
        <dbReference type="PROSITE-ProRule" id="PRU00023"/>
    </source>
</evidence>
<gene>
    <name evidence="2" type="ORF">BCR36DRAFT_467527</name>
</gene>
<dbReference type="SUPFAM" id="SSF48403">
    <property type="entry name" value="Ankyrin repeat"/>
    <property type="match status" value="1"/>
</dbReference>
<sequence>MSSFEIDSTETSTMILSNNSYTSDIELFEDIEVSNEMIQPNHLIEEKDFDEVISAIEYNVPIAYLDLLIEKKNYPLNKFIIFKNGEIKSPLYSAIANNHFKIADFIISKGGDINFTQHNINIVKLLIEKNLLTTKTLSYLLNKNWNIMEIKDYIYNYSFNFNLASKYIKYKCDKNFVIKLLKIYQSKKSISKDQFDKIIINERNFDVPYQWYYRCIYCSSFDQLKFFSCYDIPSSIREKIEFIMDNNNDIIYPGFSLKLYEFIINYKYKNIFLNNILDTNHLNRYLNKILIKKRMELKNEILINDINSSDYDVLTNCITSGFSIDSLKKIINLFSYTNFNYEIPSTLITESVPLVIYTLLINRRDVCTFLISKGADINYRFLDKDNSFNNVIQFLIHQKNFSYENFDYIIEILKNKFKKIEKLNIPQYILKLLIKEKKNKIFLLLVKEFLHYNNFQDEWYTFALKNDNYKIIENLFVIDKRSSEQKVKYILKELKKAGGDDKNTYILSTTIKNHEFHKYFNRYIDHDQWILMYK</sequence>
<keyword evidence="3" id="KW-1185">Reference proteome</keyword>
<dbReference type="InterPro" id="IPR036770">
    <property type="entry name" value="Ankyrin_rpt-contain_sf"/>
</dbReference>
<protein>
    <submittedName>
        <fullName evidence="2">Uncharacterized protein</fullName>
    </submittedName>
</protein>
<comment type="caution">
    <text evidence="2">The sequence shown here is derived from an EMBL/GenBank/DDBJ whole genome shotgun (WGS) entry which is preliminary data.</text>
</comment>
<keyword evidence="1" id="KW-0040">ANK repeat</keyword>
<dbReference type="Proteomes" id="UP000193719">
    <property type="component" value="Unassembled WGS sequence"/>
</dbReference>
<reference evidence="2 3" key="2">
    <citation type="submission" date="2016-08" db="EMBL/GenBank/DDBJ databases">
        <title>Pervasive Adenine N6-methylation of Active Genes in Fungi.</title>
        <authorList>
            <consortium name="DOE Joint Genome Institute"/>
            <person name="Mondo S.J."/>
            <person name="Dannebaum R.O."/>
            <person name="Kuo R.C."/>
            <person name="Labutti K."/>
            <person name="Haridas S."/>
            <person name="Kuo A."/>
            <person name="Salamov A."/>
            <person name="Ahrendt S.R."/>
            <person name="Lipzen A."/>
            <person name="Sullivan W."/>
            <person name="Andreopoulos W.B."/>
            <person name="Clum A."/>
            <person name="Lindquist E."/>
            <person name="Daum C."/>
            <person name="Ramamoorthy G.K."/>
            <person name="Gryganskyi A."/>
            <person name="Culley D."/>
            <person name="Magnuson J.K."/>
            <person name="James T.Y."/>
            <person name="O'Malley M.A."/>
            <person name="Stajich J.E."/>
            <person name="Spatafora J.W."/>
            <person name="Visel A."/>
            <person name="Grigoriev I.V."/>
        </authorList>
    </citation>
    <scope>NUCLEOTIDE SEQUENCE [LARGE SCALE GENOMIC DNA]</scope>
    <source>
        <strain evidence="3">finn</strain>
    </source>
</reference>
<accession>A0A1Y1UU99</accession>
<dbReference type="SMART" id="SM00248">
    <property type="entry name" value="ANK"/>
    <property type="match status" value="2"/>
</dbReference>
<organism evidence="2 3">
    <name type="scientific">Piromyces finnis</name>
    <dbReference type="NCBI Taxonomy" id="1754191"/>
    <lineage>
        <taxon>Eukaryota</taxon>
        <taxon>Fungi</taxon>
        <taxon>Fungi incertae sedis</taxon>
        <taxon>Chytridiomycota</taxon>
        <taxon>Chytridiomycota incertae sedis</taxon>
        <taxon>Neocallimastigomycetes</taxon>
        <taxon>Neocallimastigales</taxon>
        <taxon>Neocallimastigaceae</taxon>
        <taxon>Piromyces</taxon>
    </lineage>
</organism>
<name>A0A1Y1UU99_9FUNG</name>
<dbReference type="Gene3D" id="1.25.40.20">
    <property type="entry name" value="Ankyrin repeat-containing domain"/>
    <property type="match status" value="1"/>
</dbReference>
<dbReference type="PROSITE" id="PS50088">
    <property type="entry name" value="ANK_REPEAT"/>
    <property type="match status" value="1"/>
</dbReference>
<evidence type="ECO:0000313" key="2">
    <source>
        <dbReference type="EMBL" id="ORX41604.1"/>
    </source>
</evidence>
<dbReference type="InterPro" id="IPR002110">
    <property type="entry name" value="Ankyrin_rpt"/>
</dbReference>
<dbReference type="AlphaFoldDB" id="A0A1Y1UU99"/>
<feature type="repeat" description="ANK" evidence="1">
    <location>
        <begin position="86"/>
        <end position="118"/>
    </location>
</feature>